<dbReference type="RefSeq" id="WP_276239477.1">
    <property type="nucleotide sequence ID" value="NZ_CP119990.1"/>
</dbReference>
<feature type="transmembrane region" description="Helical" evidence="1">
    <location>
        <begin position="463"/>
        <end position="482"/>
    </location>
</feature>
<gene>
    <name evidence="2" type="ORF">ACFQKD_16795</name>
</gene>
<evidence type="ECO:0000313" key="3">
    <source>
        <dbReference type="Proteomes" id="UP001596388"/>
    </source>
</evidence>
<name>A0ABD5X7I8_9EURY</name>
<sequence>MRSLNRRAVGIALLLGYLGLFVAVVVAHRSPATGYELSLYAATPTVTWIGLGIAATTGLIAALATPRGSRYGSAGLLSIGCAGVALTAMPVIRGYEFYGAGDSLSHLGWAREMAAGTLAPTELLYPGIHTLSVTVSAVAGVPLTSAMQYVVLLVFPAVFLLVVPLVVQLVTDARRAYAIGLVAAALFTPVNNISVHPGAHPTSQAIMFLPVVVFLALTYVFDSSRDAVAAASPVDDPASSPTMTDGGGRVGVTGSGALLAVVSMAMVLIHPQQALNVVLVFIAITGIQLLYRRFGSGSLIAGHRWLGFQTVVVAAAFLLWAPRFDRATGTVSFTIASILGGDTSAGTVVAAKSTSLTALGGSISTVFLRLFLVGLVFTLIAVAVLSVALSGRMRDGWTDAAVRYLGIALVPLSGVFLLMFVISAGDQYFRYQGFIMVFVTVLAAVGLALAADKVDAAAPAGTGRVLVLVLLLVLAPVAAIGYHSSPYMYQPSAHVTESQMSGYSASFEHRQADIEFTGLRGGPQRYVDYYYGTQYARFGFEFPGYEDGTSSQRFNDAEYDRAYGETRYLAITQAGYEREVVLYDGFRYAQEGFTRLETTTDVNRVRSSDGFQLYYVRAVDPEEA</sequence>
<feature type="transmembrane region" description="Helical" evidence="1">
    <location>
        <begin position="250"/>
        <end position="269"/>
    </location>
</feature>
<feature type="transmembrane region" description="Helical" evidence="1">
    <location>
        <begin position="150"/>
        <end position="170"/>
    </location>
</feature>
<evidence type="ECO:0008006" key="4">
    <source>
        <dbReference type="Google" id="ProtNLM"/>
    </source>
</evidence>
<feature type="transmembrane region" description="Helical" evidence="1">
    <location>
        <begin position="176"/>
        <end position="193"/>
    </location>
</feature>
<feature type="transmembrane region" description="Helical" evidence="1">
    <location>
        <begin position="333"/>
        <end position="351"/>
    </location>
</feature>
<feature type="transmembrane region" description="Helical" evidence="1">
    <location>
        <begin position="401"/>
        <end position="422"/>
    </location>
</feature>
<evidence type="ECO:0000256" key="1">
    <source>
        <dbReference type="SAM" id="Phobius"/>
    </source>
</evidence>
<feature type="transmembrane region" description="Helical" evidence="1">
    <location>
        <begin position="205"/>
        <end position="221"/>
    </location>
</feature>
<feature type="transmembrane region" description="Helical" evidence="1">
    <location>
        <begin position="45"/>
        <end position="64"/>
    </location>
</feature>
<evidence type="ECO:0000313" key="2">
    <source>
        <dbReference type="EMBL" id="MFC7098966.1"/>
    </source>
</evidence>
<reference evidence="2 3" key="1">
    <citation type="journal article" date="2019" name="Int. J. Syst. Evol. Microbiol.">
        <title>The Global Catalogue of Microorganisms (GCM) 10K type strain sequencing project: providing services to taxonomists for standard genome sequencing and annotation.</title>
        <authorList>
            <consortium name="The Broad Institute Genomics Platform"/>
            <consortium name="The Broad Institute Genome Sequencing Center for Infectious Disease"/>
            <person name="Wu L."/>
            <person name="Ma J."/>
        </authorList>
    </citation>
    <scope>NUCLEOTIDE SEQUENCE [LARGE SCALE GENOMIC DNA]</scope>
    <source>
        <strain evidence="2 3">DT55</strain>
    </source>
</reference>
<dbReference type="EMBL" id="JBHTAG010000004">
    <property type="protein sequence ID" value="MFC7098966.1"/>
    <property type="molecule type" value="Genomic_DNA"/>
</dbReference>
<accession>A0ABD5X7I8</accession>
<keyword evidence="3" id="KW-1185">Reference proteome</keyword>
<dbReference type="Proteomes" id="UP001596388">
    <property type="component" value="Unassembled WGS sequence"/>
</dbReference>
<organism evidence="2 3">
    <name type="scientific">Halobaculum marinum</name>
    <dbReference type="NCBI Taxonomy" id="3031996"/>
    <lineage>
        <taxon>Archaea</taxon>
        <taxon>Methanobacteriati</taxon>
        <taxon>Methanobacteriota</taxon>
        <taxon>Stenosarchaea group</taxon>
        <taxon>Halobacteria</taxon>
        <taxon>Halobacteriales</taxon>
        <taxon>Haloferacaceae</taxon>
        <taxon>Halobaculum</taxon>
    </lineage>
</organism>
<dbReference type="GeneID" id="79271647"/>
<proteinExistence type="predicted"/>
<feature type="transmembrane region" description="Helical" evidence="1">
    <location>
        <begin position="428"/>
        <end position="451"/>
    </location>
</feature>
<feature type="transmembrane region" description="Helical" evidence="1">
    <location>
        <begin position="274"/>
        <end position="291"/>
    </location>
</feature>
<dbReference type="AlphaFoldDB" id="A0ABD5X7I8"/>
<comment type="caution">
    <text evidence="2">The sequence shown here is derived from an EMBL/GenBank/DDBJ whole genome shotgun (WGS) entry which is preliminary data.</text>
</comment>
<keyword evidence="1" id="KW-1133">Transmembrane helix</keyword>
<protein>
    <recommendedName>
        <fullName evidence="4">Dolichyl-phosphate-mannose-protein mannosyltransferase</fullName>
    </recommendedName>
</protein>
<feature type="transmembrane region" description="Helical" evidence="1">
    <location>
        <begin position="366"/>
        <end position="389"/>
    </location>
</feature>
<keyword evidence="1" id="KW-0472">Membrane</keyword>
<keyword evidence="1" id="KW-0812">Transmembrane</keyword>
<feature type="transmembrane region" description="Helical" evidence="1">
    <location>
        <begin position="123"/>
        <end position="143"/>
    </location>
</feature>
<feature type="transmembrane region" description="Helical" evidence="1">
    <location>
        <begin position="303"/>
        <end position="321"/>
    </location>
</feature>
<feature type="transmembrane region" description="Helical" evidence="1">
    <location>
        <begin position="71"/>
        <end position="92"/>
    </location>
</feature>